<evidence type="ECO:0000259" key="6">
    <source>
        <dbReference type="PROSITE" id="PS50071"/>
    </source>
</evidence>
<dbReference type="InterPro" id="IPR009057">
    <property type="entry name" value="Homeodomain-like_sf"/>
</dbReference>
<keyword evidence="2 5" id="KW-0175">Coiled coil</keyword>
<dbReference type="InterPro" id="IPR002913">
    <property type="entry name" value="START_lipid-bd_dom"/>
</dbReference>
<dbReference type="InterPro" id="IPR044830">
    <property type="entry name" value="HD-Zip_III"/>
</dbReference>
<dbReference type="PROSITE" id="PS50071">
    <property type="entry name" value="HOMEOBOX_2"/>
    <property type="match status" value="1"/>
</dbReference>
<evidence type="ECO:0000256" key="5">
    <source>
        <dbReference type="SAM" id="Coils"/>
    </source>
</evidence>
<accession>A0AA38BV81</accession>
<dbReference type="Gene3D" id="3.30.530.20">
    <property type="match status" value="1"/>
</dbReference>
<evidence type="ECO:0000256" key="2">
    <source>
        <dbReference type="ARBA" id="ARBA00023054"/>
    </source>
</evidence>
<comment type="subcellular location">
    <subcellularLocation>
        <location evidence="1 3 4">Nucleus</location>
    </subcellularLocation>
</comment>
<dbReference type="SMART" id="SM00234">
    <property type="entry name" value="START"/>
    <property type="match status" value="1"/>
</dbReference>
<dbReference type="GO" id="GO:0003677">
    <property type="term" value="F:DNA binding"/>
    <property type="evidence" value="ECO:0007669"/>
    <property type="project" value="UniProtKB-UniRule"/>
</dbReference>
<sequence length="875" mass="98558">RMPSIMEKSTGGKDNNKDLLDSGKYVRYTNEQVEVLEHAYNDCSKPSSGRRLQLIRENPILSNIEPKQIKVWFQNRRCRDKQRKETSRLLSWNGKFTAMNQLLLEENERLRKQATQLDCENHYLRQQLQLMHAQTVLPANETTSDSVVTSGQLQQHSPQHPSCSVSTSRLFTIAEETLAEFLAKATGTAVDWIQMPGMKPGPDSIGVVAVAHACGGLAVQAWGVFGMEASKVAEALRDELSWLYDCRKREILGTLHSTNGQMVELLYTEMYAPTTLASPRSFYTLRYTSNLDDGSLVICERSLPPAQGPPMILQSQIFVHGELLPSGCLIQPCQGRGALVIMVDHRDLKASTVPELLQPLYESSTFFMQKMTIEASCHLQAIIQPETIALSQKFQQPYDLRSYSQRLCRGFNEAVNTLPDDGWISLSKDGMRDIAICIKPLSNCKPKQNEISMLNSPCSTDMGILCVKASLLLQEVSPTMLARFLRENRTEWTDCEPEFNYKRPLLESTQTSAFCNSFRQVFMPLARSDDQDEFLELIRLESSRQESDIASNEEFILQLCSGLSESASRSWAQLVFAPVDASLSDDLPLLPSGFRIITINNYMDQCSLSRTLDLTSYLEGGSEARRLHTAGEFDVCCYSSVLTVAFQLTYAAETRDLVALKAHHYAQGVLEFVKKAVLLIRPACGTSQMGIKSSVFSLESKMLVYAMMQKYRSYFGMDLFKTGNAASSDIIFSAFWNHQDAIICCSSKLYRFKMDGVSMSSHINNLLSLIRQLAEVTTAIEDKDAKAILLNSLSSKYNNVVVTLCQFQSQSLDDMIVALLAEEKRTIEDAKGYSQQESAFYSRTINSRRRSDKDNWEIECHCCKKRGHTTWDCRV</sequence>
<feature type="DNA-binding region" description="Homeobox" evidence="3">
    <location>
        <begin position="29"/>
        <end position="84"/>
    </location>
</feature>
<feature type="coiled-coil region" evidence="5">
    <location>
        <begin position="100"/>
        <end position="127"/>
    </location>
</feature>
<evidence type="ECO:0008006" key="10">
    <source>
        <dbReference type="Google" id="ProtNLM"/>
    </source>
</evidence>
<keyword evidence="3 4" id="KW-0539">Nucleus</keyword>
<evidence type="ECO:0000256" key="3">
    <source>
        <dbReference type="PROSITE-ProRule" id="PRU00108"/>
    </source>
</evidence>
<dbReference type="Pfam" id="PF00046">
    <property type="entry name" value="Homeodomain"/>
    <property type="match status" value="1"/>
</dbReference>
<dbReference type="AlphaFoldDB" id="A0AA38BV81"/>
<dbReference type="GO" id="GO:0008289">
    <property type="term" value="F:lipid binding"/>
    <property type="evidence" value="ECO:0007669"/>
    <property type="project" value="InterPro"/>
</dbReference>
<dbReference type="InterPro" id="IPR001356">
    <property type="entry name" value="HD"/>
</dbReference>
<dbReference type="EMBL" id="JAHRHJ020003813">
    <property type="protein sequence ID" value="KAH9288226.1"/>
    <property type="molecule type" value="Genomic_DNA"/>
</dbReference>
<evidence type="ECO:0000256" key="1">
    <source>
        <dbReference type="ARBA" id="ARBA00004123"/>
    </source>
</evidence>
<dbReference type="PROSITE" id="PS50848">
    <property type="entry name" value="START"/>
    <property type="match status" value="1"/>
</dbReference>
<dbReference type="SUPFAM" id="SSF55961">
    <property type="entry name" value="Bet v1-like"/>
    <property type="match status" value="1"/>
</dbReference>
<feature type="domain" description="START" evidence="7">
    <location>
        <begin position="163"/>
        <end position="364"/>
    </location>
</feature>
<reference evidence="8 9" key="1">
    <citation type="journal article" date="2021" name="Nat. Plants">
        <title>The Taxus genome provides insights into paclitaxel biosynthesis.</title>
        <authorList>
            <person name="Xiong X."/>
            <person name="Gou J."/>
            <person name="Liao Q."/>
            <person name="Li Y."/>
            <person name="Zhou Q."/>
            <person name="Bi G."/>
            <person name="Li C."/>
            <person name="Du R."/>
            <person name="Wang X."/>
            <person name="Sun T."/>
            <person name="Guo L."/>
            <person name="Liang H."/>
            <person name="Lu P."/>
            <person name="Wu Y."/>
            <person name="Zhang Z."/>
            <person name="Ro D.K."/>
            <person name="Shang Y."/>
            <person name="Huang S."/>
            <person name="Yan J."/>
        </authorList>
    </citation>
    <scope>NUCLEOTIDE SEQUENCE [LARGE SCALE GENOMIC DNA]</scope>
    <source>
        <strain evidence="8">Ta-2019</strain>
    </source>
</reference>
<keyword evidence="3 4" id="KW-0238">DNA-binding</keyword>
<organism evidence="8 9">
    <name type="scientific">Taxus chinensis</name>
    <name type="common">Chinese yew</name>
    <name type="synonym">Taxus wallichiana var. chinensis</name>
    <dbReference type="NCBI Taxonomy" id="29808"/>
    <lineage>
        <taxon>Eukaryota</taxon>
        <taxon>Viridiplantae</taxon>
        <taxon>Streptophyta</taxon>
        <taxon>Embryophyta</taxon>
        <taxon>Tracheophyta</taxon>
        <taxon>Spermatophyta</taxon>
        <taxon>Pinopsida</taxon>
        <taxon>Pinidae</taxon>
        <taxon>Conifers II</taxon>
        <taxon>Cupressales</taxon>
        <taxon>Taxaceae</taxon>
        <taxon>Taxus</taxon>
    </lineage>
</organism>
<dbReference type="PANTHER" id="PTHR45950">
    <property type="entry name" value="HOMEOBOX-LEUCINE ZIPPER PROTEIN ATHB-14"/>
    <property type="match status" value="1"/>
</dbReference>
<dbReference type="CDD" id="cd00086">
    <property type="entry name" value="homeodomain"/>
    <property type="match status" value="1"/>
</dbReference>
<name>A0AA38BV81_TAXCH</name>
<dbReference type="InterPro" id="IPR023393">
    <property type="entry name" value="START-like_dom_sf"/>
</dbReference>
<dbReference type="SUPFAM" id="SSF46689">
    <property type="entry name" value="Homeodomain-like"/>
    <property type="match status" value="1"/>
</dbReference>
<dbReference type="SMART" id="SM00389">
    <property type="entry name" value="HOX"/>
    <property type="match status" value="1"/>
</dbReference>
<dbReference type="Gene3D" id="1.10.10.60">
    <property type="entry name" value="Homeodomain-like"/>
    <property type="match status" value="1"/>
</dbReference>
<dbReference type="GO" id="GO:0003700">
    <property type="term" value="F:DNA-binding transcription factor activity"/>
    <property type="evidence" value="ECO:0007669"/>
    <property type="project" value="InterPro"/>
</dbReference>
<feature type="domain" description="Homeobox" evidence="6">
    <location>
        <begin position="27"/>
        <end position="83"/>
    </location>
</feature>
<keyword evidence="3 4" id="KW-0371">Homeobox</keyword>
<evidence type="ECO:0000313" key="9">
    <source>
        <dbReference type="Proteomes" id="UP000824469"/>
    </source>
</evidence>
<gene>
    <name evidence="8" type="ORF">KI387_032343</name>
</gene>
<dbReference type="GO" id="GO:0005634">
    <property type="term" value="C:nucleus"/>
    <property type="evidence" value="ECO:0007669"/>
    <property type="project" value="UniProtKB-SubCell"/>
</dbReference>
<feature type="non-terminal residue" evidence="8">
    <location>
        <position position="875"/>
    </location>
</feature>
<comment type="caution">
    <text evidence="8">The sequence shown here is derived from an EMBL/GenBank/DDBJ whole genome shotgun (WGS) entry which is preliminary data.</text>
</comment>
<dbReference type="OMA" id="RTEWTDC"/>
<dbReference type="Pfam" id="PF01852">
    <property type="entry name" value="START"/>
    <property type="match status" value="1"/>
</dbReference>
<dbReference type="Proteomes" id="UP000824469">
    <property type="component" value="Unassembled WGS sequence"/>
</dbReference>
<evidence type="ECO:0000256" key="4">
    <source>
        <dbReference type="RuleBase" id="RU000682"/>
    </source>
</evidence>
<dbReference type="PANTHER" id="PTHR45950:SF7">
    <property type="entry name" value="HOMEOBOX-LEUCINE ZIPPER PROTEIN ATHB-14"/>
    <property type="match status" value="1"/>
</dbReference>
<protein>
    <recommendedName>
        <fullName evidence="10">Class III homeodomain-leucine zipper protein</fullName>
    </recommendedName>
</protein>
<proteinExistence type="predicted"/>
<keyword evidence="9" id="KW-1185">Reference proteome</keyword>
<evidence type="ECO:0000313" key="8">
    <source>
        <dbReference type="EMBL" id="KAH9288226.1"/>
    </source>
</evidence>
<evidence type="ECO:0000259" key="7">
    <source>
        <dbReference type="PROSITE" id="PS50848"/>
    </source>
</evidence>
<dbReference type="Pfam" id="PF14223">
    <property type="entry name" value="Retrotran_gag_2"/>
    <property type="match status" value="1"/>
</dbReference>